<dbReference type="PANTHER" id="PTHR30008:SF0">
    <property type="entry name" value="EXODEOXYRIBONUCLEASE 7 LARGE SUBUNIT"/>
    <property type="match status" value="1"/>
</dbReference>
<organism evidence="8 9">
    <name type="scientific">Vibrio variabilis</name>
    <dbReference type="NCBI Taxonomy" id="990271"/>
    <lineage>
        <taxon>Bacteria</taxon>
        <taxon>Pseudomonadati</taxon>
        <taxon>Pseudomonadota</taxon>
        <taxon>Gammaproteobacteria</taxon>
        <taxon>Vibrionales</taxon>
        <taxon>Vibrionaceae</taxon>
        <taxon>Vibrio</taxon>
    </lineage>
</organism>
<dbReference type="PANTHER" id="PTHR30008">
    <property type="entry name" value="EXODEOXYRIBONUCLEASE 7 LARGE SUBUNIT"/>
    <property type="match status" value="1"/>
</dbReference>
<dbReference type="Pfam" id="PF02601">
    <property type="entry name" value="Exonuc_VII_L"/>
    <property type="match status" value="1"/>
</dbReference>
<keyword evidence="1" id="KW-0963">Cytoplasm</keyword>
<accession>A0ABQ0J4X0</accession>
<dbReference type="InterPro" id="IPR003753">
    <property type="entry name" value="Exonuc_VII_L"/>
</dbReference>
<sequence>MLENEMGIVWLVGEISNFSAPVSGHWYLTLKDSRAQVKCAMFRGNNRRVTFKPANGNQVLVKARLSLYEPRGDYQLIIESMQPEGDGRLQQEFEKLKMSLAAEGLFSQSLKKPLPSHPKRVGIITSKTGAALFDILDVLKRRDPSLPVVIYPTTVQGDAAAIEIAQAIGRANSRNECDVLIVGRGGGSLEDLWCFNHEIVARTIALAKFQSLVRSDMRSTSP</sequence>
<reference evidence="9" key="1">
    <citation type="submission" date="2014-09" db="EMBL/GenBank/DDBJ databases">
        <title>Vibrio variabilis JCM 19239. (C206) whole genome shotgun sequence.</title>
        <authorList>
            <person name="Sawabe T."/>
            <person name="Meirelles P."/>
            <person name="Nakanishi M."/>
            <person name="Sayaka M."/>
            <person name="Hattori M."/>
            <person name="Ohkuma M."/>
        </authorList>
    </citation>
    <scope>NUCLEOTIDE SEQUENCE [LARGE SCALE GENOMIC DNA]</scope>
    <source>
        <strain evidence="9">JCM 19239</strain>
    </source>
</reference>
<dbReference type="Pfam" id="PF13742">
    <property type="entry name" value="tRNA_anti_2"/>
    <property type="match status" value="1"/>
</dbReference>
<dbReference type="EMBL" id="BBMS01000001">
    <property type="protein sequence ID" value="GAL23798.1"/>
    <property type="molecule type" value="Genomic_DNA"/>
</dbReference>
<evidence type="ECO:0000256" key="2">
    <source>
        <dbReference type="ARBA" id="ARBA00022722"/>
    </source>
</evidence>
<evidence type="ECO:0000256" key="1">
    <source>
        <dbReference type="ARBA" id="ARBA00022490"/>
    </source>
</evidence>
<feature type="domain" description="Exonuclease VII large subunit C-terminal" evidence="6">
    <location>
        <begin position="105"/>
        <end position="206"/>
    </location>
</feature>
<feature type="domain" description="OB-fold nucleic acid binding" evidence="7">
    <location>
        <begin position="2"/>
        <end position="82"/>
    </location>
</feature>
<evidence type="ECO:0000259" key="7">
    <source>
        <dbReference type="Pfam" id="PF13742"/>
    </source>
</evidence>
<dbReference type="InterPro" id="IPR020579">
    <property type="entry name" value="Exonuc_VII_lsu_C"/>
</dbReference>
<dbReference type="GO" id="GO:0008855">
    <property type="term" value="F:exodeoxyribonuclease VII activity"/>
    <property type="evidence" value="ECO:0007669"/>
    <property type="project" value="UniProtKB-EC"/>
</dbReference>
<evidence type="ECO:0000256" key="3">
    <source>
        <dbReference type="ARBA" id="ARBA00022801"/>
    </source>
</evidence>
<evidence type="ECO:0000256" key="5">
    <source>
        <dbReference type="NCBIfam" id="TIGR00237"/>
    </source>
</evidence>
<evidence type="ECO:0000313" key="9">
    <source>
        <dbReference type="Proteomes" id="UP000029223"/>
    </source>
</evidence>
<reference evidence="9" key="2">
    <citation type="submission" date="2014-09" db="EMBL/GenBank/DDBJ databases">
        <authorList>
            <consortium name="NBRP consortium"/>
            <person name="Sawabe T."/>
            <person name="Meirelles P."/>
            <person name="Nakanishi M."/>
            <person name="Sayaka M."/>
            <person name="Hattori M."/>
            <person name="Ohkuma M."/>
        </authorList>
    </citation>
    <scope>NUCLEOTIDE SEQUENCE [LARGE SCALE GENOMIC DNA]</scope>
    <source>
        <strain evidence="9">JCM 19239</strain>
    </source>
</reference>
<evidence type="ECO:0000313" key="8">
    <source>
        <dbReference type="EMBL" id="GAL23798.1"/>
    </source>
</evidence>
<gene>
    <name evidence="8" type="ORF">JCM19239_7752</name>
</gene>
<protein>
    <recommendedName>
        <fullName evidence="5">Exodeoxyribonuclease VII large subunit</fullName>
        <ecNumber evidence="5">3.1.11.6</ecNumber>
    </recommendedName>
</protein>
<dbReference type="NCBIfam" id="TIGR00237">
    <property type="entry name" value="xseA"/>
    <property type="match status" value="1"/>
</dbReference>
<keyword evidence="9" id="KW-1185">Reference proteome</keyword>
<keyword evidence="2" id="KW-0540">Nuclease</keyword>
<dbReference type="InterPro" id="IPR025824">
    <property type="entry name" value="OB-fold_nuc-bd_dom"/>
</dbReference>
<dbReference type="CDD" id="cd04489">
    <property type="entry name" value="ExoVII_LU_OBF"/>
    <property type="match status" value="1"/>
</dbReference>
<evidence type="ECO:0000259" key="6">
    <source>
        <dbReference type="Pfam" id="PF02601"/>
    </source>
</evidence>
<name>A0ABQ0J4X0_9VIBR</name>
<dbReference type="Proteomes" id="UP000029223">
    <property type="component" value="Unassembled WGS sequence"/>
</dbReference>
<dbReference type="EC" id="3.1.11.6" evidence="5"/>
<comment type="caution">
    <text evidence="8">The sequence shown here is derived from an EMBL/GenBank/DDBJ whole genome shotgun (WGS) entry which is preliminary data.</text>
</comment>
<proteinExistence type="predicted"/>
<keyword evidence="4" id="KW-0269">Exonuclease</keyword>
<keyword evidence="3 8" id="KW-0378">Hydrolase</keyword>
<evidence type="ECO:0000256" key="4">
    <source>
        <dbReference type="ARBA" id="ARBA00022839"/>
    </source>
</evidence>